<comment type="caution">
    <text evidence="5">The sequence shown here is derived from an EMBL/GenBank/DDBJ whole genome shotgun (WGS) entry which is preliminary data.</text>
</comment>
<evidence type="ECO:0000313" key="5">
    <source>
        <dbReference type="EMBL" id="KAJ6726371.1"/>
    </source>
</evidence>
<organism evidence="5 6">
    <name type="scientific">Salix purpurea</name>
    <name type="common">Purple osier willow</name>
    <dbReference type="NCBI Taxonomy" id="77065"/>
    <lineage>
        <taxon>Eukaryota</taxon>
        <taxon>Viridiplantae</taxon>
        <taxon>Streptophyta</taxon>
        <taxon>Embryophyta</taxon>
        <taxon>Tracheophyta</taxon>
        <taxon>Spermatophyta</taxon>
        <taxon>Magnoliopsida</taxon>
        <taxon>eudicotyledons</taxon>
        <taxon>Gunneridae</taxon>
        <taxon>Pentapetalae</taxon>
        <taxon>rosids</taxon>
        <taxon>fabids</taxon>
        <taxon>Malpighiales</taxon>
        <taxon>Salicaceae</taxon>
        <taxon>Saliceae</taxon>
        <taxon>Salix</taxon>
    </lineage>
</organism>
<evidence type="ECO:0000256" key="1">
    <source>
        <dbReference type="ARBA" id="ARBA00022432"/>
    </source>
</evidence>
<dbReference type="GO" id="GO:0097367">
    <property type="term" value="F:carbohydrate derivative binding"/>
    <property type="evidence" value="ECO:0007669"/>
    <property type="project" value="InterPro"/>
</dbReference>
<reference evidence="5" key="2">
    <citation type="journal article" date="2023" name="Int. J. Mol. Sci.">
        <title>De Novo Assembly and Annotation of 11 Diverse Shrub Willow (Salix) Genomes Reveals Novel Gene Organization in Sex-Linked Regions.</title>
        <authorList>
            <person name="Hyden B."/>
            <person name="Feng K."/>
            <person name="Yates T.B."/>
            <person name="Jawdy S."/>
            <person name="Cereghino C."/>
            <person name="Smart L.B."/>
            <person name="Muchero W."/>
        </authorList>
    </citation>
    <scope>NUCLEOTIDE SEQUENCE</scope>
    <source>
        <tissue evidence="5">Shoot tip</tissue>
    </source>
</reference>
<reference evidence="5" key="1">
    <citation type="submission" date="2022-11" db="EMBL/GenBank/DDBJ databases">
        <authorList>
            <person name="Hyden B.L."/>
            <person name="Feng K."/>
            <person name="Yates T."/>
            <person name="Jawdy S."/>
            <person name="Smart L.B."/>
            <person name="Muchero W."/>
        </authorList>
    </citation>
    <scope>NUCLEOTIDE SEQUENCE</scope>
    <source>
        <tissue evidence="5">Shoot tip</tissue>
    </source>
</reference>
<evidence type="ECO:0000313" key="6">
    <source>
        <dbReference type="Proteomes" id="UP001151532"/>
    </source>
</evidence>
<keyword evidence="4" id="KW-0472">Membrane</keyword>
<proteinExistence type="predicted"/>
<keyword evidence="4" id="KW-1133">Transmembrane helix</keyword>
<feature type="transmembrane region" description="Helical" evidence="4">
    <location>
        <begin position="45"/>
        <end position="64"/>
    </location>
</feature>
<keyword evidence="2" id="KW-0324">Glycolysis</keyword>
<keyword evidence="6" id="KW-1185">Reference proteome</keyword>
<dbReference type="EMBL" id="JAPFFK010000013">
    <property type="protein sequence ID" value="KAJ6726371.1"/>
    <property type="molecule type" value="Genomic_DNA"/>
</dbReference>
<dbReference type="GO" id="GO:0051156">
    <property type="term" value="P:glucose 6-phosphate metabolic process"/>
    <property type="evidence" value="ECO:0007669"/>
    <property type="project" value="TreeGrafter"/>
</dbReference>
<gene>
    <name evidence="5" type="ORF">OIU79_004510</name>
</gene>
<dbReference type="SUPFAM" id="SSF53697">
    <property type="entry name" value="SIS domain"/>
    <property type="match status" value="1"/>
</dbReference>
<keyword evidence="1" id="KW-0312">Gluconeogenesis</keyword>
<feature type="non-terminal residue" evidence="5">
    <location>
        <position position="132"/>
    </location>
</feature>
<protein>
    <submittedName>
        <fullName evidence="5">GLUCOSE-6-PHOSPHATE ISOMERASE</fullName>
    </submittedName>
</protein>
<dbReference type="CDD" id="cd05016">
    <property type="entry name" value="SIS_PGI_2"/>
    <property type="match status" value="1"/>
</dbReference>
<dbReference type="Pfam" id="PF00342">
    <property type="entry name" value="PGI"/>
    <property type="match status" value="1"/>
</dbReference>
<dbReference type="GO" id="GO:0006094">
    <property type="term" value="P:gluconeogenesis"/>
    <property type="evidence" value="ECO:0007669"/>
    <property type="project" value="UniProtKB-KW"/>
</dbReference>
<feature type="transmembrane region" description="Helical" evidence="4">
    <location>
        <begin position="13"/>
        <end position="33"/>
    </location>
</feature>
<dbReference type="InterPro" id="IPR046348">
    <property type="entry name" value="SIS_dom_sf"/>
</dbReference>
<name>A0A9Q0Z9N7_SALPP</name>
<sequence length="132" mass="14374">MLLHSGTGLVEDIVSVVLLACYLCLSNTVSQLLRSFYSAPFEKNLPVLLGILSVWNVSFFGYPASAILPYSQALEKFAPHIQQVSMESNGKGVSIDGKPLPFETGEIDFGEPGTNGQHSFYQLIHQGRVVPC</sequence>
<dbReference type="AlphaFoldDB" id="A0A9Q0Z9N7"/>
<accession>A0A9Q0Z9N7</accession>
<dbReference type="InterPro" id="IPR035482">
    <property type="entry name" value="SIS_PGI_2"/>
</dbReference>
<keyword evidence="4" id="KW-0812">Transmembrane</keyword>
<dbReference type="OrthoDB" id="5831190at2759"/>
<dbReference type="GO" id="GO:0004347">
    <property type="term" value="F:glucose-6-phosphate isomerase activity"/>
    <property type="evidence" value="ECO:0007669"/>
    <property type="project" value="InterPro"/>
</dbReference>
<keyword evidence="3 5" id="KW-0413">Isomerase</keyword>
<dbReference type="GO" id="GO:0005829">
    <property type="term" value="C:cytosol"/>
    <property type="evidence" value="ECO:0007669"/>
    <property type="project" value="TreeGrafter"/>
</dbReference>
<dbReference type="GO" id="GO:0006096">
    <property type="term" value="P:glycolytic process"/>
    <property type="evidence" value="ECO:0007669"/>
    <property type="project" value="UniProtKB-KW"/>
</dbReference>
<dbReference type="Gene3D" id="3.40.50.10490">
    <property type="entry name" value="Glucose-6-phosphate isomerase like protein, domain 1"/>
    <property type="match status" value="1"/>
</dbReference>
<dbReference type="GO" id="GO:0048029">
    <property type="term" value="F:monosaccharide binding"/>
    <property type="evidence" value="ECO:0007669"/>
    <property type="project" value="TreeGrafter"/>
</dbReference>
<evidence type="ECO:0000256" key="4">
    <source>
        <dbReference type="SAM" id="Phobius"/>
    </source>
</evidence>
<dbReference type="InterPro" id="IPR001672">
    <property type="entry name" value="G6P_Isomerase"/>
</dbReference>
<dbReference type="PANTHER" id="PTHR11469">
    <property type="entry name" value="GLUCOSE-6-PHOSPHATE ISOMERASE"/>
    <property type="match status" value="1"/>
</dbReference>
<evidence type="ECO:0000256" key="2">
    <source>
        <dbReference type="ARBA" id="ARBA00023152"/>
    </source>
</evidence>
<dbReference type="Proteomes" id="UP001151532">
    <property type="component" value="Chromosome 8"/>
</dbReference>
<dbReference type="PANTHER" id="PTHR11469:SF1">
    <property type="entry name" value="GLUCOSE-6-PHOSPHATE ISOMERASE"/>
    <property type="match status" value="1"/>
</dbReference>
<evidence type="ECO:0000256" key="3">
    <source>
        <dbReference type="ARBA" id="ARBA00023235"/>
    </source>
</evidence>
<dbReference type="PROSITE" id="PS51463">
    <property type="entry name" value="P_GLUCOSE_ISOMERASE_3"/>
    <property type="match status" value="1"/>
</dbReference>